<dbReference type="InterPro" id="IPR050109">
    <property type="entry name" value="HTH-type_TetR-like_transc_reg"/>
</dbReference>
<feature type="domain" description="HTH tetR-type" evidence="5">
    <location>
        <begin position="7"/>
        <end position="67"/>
    </location>
</feature>
<dbReference type="Gene3D" id="1.10.357.10">
    <property type="entry name" value="Tetracycline Repressor, domain 2"/>
    <property type="match status" value="1"/>
</dbReference>
<dbReference type="Proteomes" id="UP000005835">
    <property type="component" value="Unassembled WGS sequence"/>
</dbReference>
<evidence type="ECO:0000256" key="4">
    <source>
        <dbReference type="PROSITE-ProRule" id="PRU00335"/>
    </source>
</evidence>
<dbReference type="PANTHER" id="PTHR30055">
    <property type="entry name" value="HTH-TYPE TRANSCRIPTIONAL REGULATOR RUTR"/>
    <property type="match status" value="1"/>
</dbReference>
<dbReference type="GO" id="GO:0003700">
    <property type="term" value="F:DNA-binding transcription factor activity"/>
    <property type="evidence" value="ECO:0007669"/>
    <property type="project" value="TreeGrafter"/>
</dbReference>
<evidence type="ECO:0000259" key="5">
    <source>
        <dbReference type="PROSITE" id="PS50977"/>
    </source>
</evidence>
<dbReference type="OrthoDB" id="9809772at2"/>
<dbReference type="GO" id="GO:0000976">
    <property type="term" value="F:transcription cis-regulatory region binding"/>
    <property type="evidence" value="ECO:0007669"/>
    <property type="project" value="TreeGrafter"/>
</dbReference>
<keyword evidence="1" id="KW-0805">Transcription regulation</keyword>
<comment type="caution">
    <text evidence="6">The sequence shown here is derived from an EMBL/GenBank/DDBJ whole genome shotgun (WGS) entry which is preliminary data.</text>
</comment>
<keyword evidence="3" id="KW-0804">Transcription</keyword>
<sequence>MSSEKALRTRAAIIAAARGIILKEGIGALTMDRAAQAAGMSKGACMYHFKNKRALHAALIEDYAAHLDGQMKRHEALFEGRPDETLVPGFVEWFKTFEADSRDWADVGVALLSNFVHDDELMKPVHDWYQKLWFRIQALPEAERLPRFVAIMALEGFFYTRKFGVNPPFAELNAQAYGFINEKLVGEGAVRRTKDVA</sequence>
<proteinExistence type="predicted"/>
<feature type="DNA-binding region" description="H-T-H motif" evidence="4">
    <location>
        <begin position="30"/>
        <end position="49"/>
    </location>
</feature>
<gene>
    <name evidence="6" type="ORF">HMPREF9465_02076</name>
</gene>
<reference evidence="6 7" key="1">
    <citation type="submission" date="2012-05" db="EMBL/GenBank/DDBJ databases">
        <title>The Genome Sequence of Sutterella wadsworthensis 2_1_59BFAA.</title>
        <authorList>
            <consortium name="The Broad Institute Genome Sequencing Platform"/>
            <person name="Earl A."/>
            <person name="Ward D."/>
            <person name="Feldgarden M."/>
            <person name="Gevers D."/>
            <person name="Daigneault M."/>
            <person name="Strauss J."/>
            <person name="Allen-Vercoe E."/>
            <person name="Walker B."/>
            <person name="Young S.K."/>
            <person name="Zeng Q."/>
            <person name="Gargeya S."/>
            <person name="Fitzgerald M."/>
            <person name="Haas B."/>
            <person name="Abouelleil A."/>
            <person name="Alvarado L."/>
            <person name="Arachchi H.M."/>
            <person name="Berlin A.M."/>
            <person name="Chapman S.B."/>
            <person name="Goldberg J."/>
            <person name="Griggs A."/>
            <person name="Gujja S."/>
            <person name="Hansen M."/>
            <person name="Howarth C."/>
            <person name="Imamovic A."/>
            <person name="Larimer J."/>
            <person name="McCowen C."/>
            <person name="Montmayeur A."/>
            <person name="Murphy C."/>
            <person name="Neiman D."/>
            <person name="Pearson M."/>
            <person name="Priest M."/>
            <person name="Roberts A."/>
            <person name="Saif S."/>
            <person name="Shea T."/>
            <person name="Sisk P."/>
            <person name="Sykes S."/>
            <person name="Wortman J."/>
            <person name="Nusbaum C."/>
            <person name="Birren B."/>
        </authorList>
    </citation>
    <scope>NUCLEOTIDE SEQUENCE [LARGE SCALE GENOMIC DNA]</scope>
    <source>
        <strain evidence="6 7">2_1_59BFAA</strain>
    </source>
</reference>
<name>K1KF44_9BURK</name>
<accession>K1KF44</accession>
<dbReference type="EMBL" id="ADMG01000046">
    <property type="protein sequence ID" value="EKB30339.1"/>
    <property type="molecule type" value="Genomic_DNA"/>
</dbReference>
<dbReference type="PATRIC" id="fig|742823.3.peg.2083"/>
<evidence type="ECO:0000313" key="7">
    <source>
        <dbReference type="Proteomes" id="UP000005835"/>
    </source>
</evidence>
<keyword evidence="7" id="KW-1185">Reference proteome</keyword>
<dbReference type="RefSeq" id="WP_005436815.1">
    <property type="nucleotide sequence ID" value="NZ_JH815520.1"/>
</dbReference>
<dbReference type="InterPro" id="IPR009057">
    <property type="entry name" value="Homeodomain-like_sf"/>
</dbReference>
<dbReference type="PROSITE" id="PS50977">
    <property type="entry name" value="HTH_TETR_2"/>
    <property type="match status" value="1"/>
</dbReference>
<dbReference type="eggNOG" id="COG1309">
    <property type="taxonomic scope" value="Bacteria"/>
</dbReference>
<dbReference type="Pfam" id="PF00440">
    <property type="entry name" value="TetR_N"/>
    <property type="match status" value="1"/>
</dbReference>
<evidence type="ECO:0000256" key="1">
    <source>
        <dbReference type="ARBA" id="ARBA00023015"/>
    </source>
</evidence>
<dbReference type="PANTHER" id="PTHR30055:SF234">
    <property type="entry name" value="HTH-TYPE TRANSCRIPTIONAL REGULATOR BETI"/>
    <property type="match status" value="1"/>
</dbReference>
<dbReference type="AlphaFoldDB" id="K1KF44"/>
<organism evidence="6 7">
    <name type="scientific">Sutterella wadsworthensis 2_1_59BFAA</name>
    <dbReference type="NCBI Taxonomy" id="742823"/>
    <lineage>
        <taxon>Bacteria</taxon>
        <taxon>Pseudomonadati</taxon>
        <taxon>Pseudomonadota</taxon>
        <taxon>Betaproteobacteria</taxon>
        <taxon>Burkholderiales</taxon>
        <taxon>Sutterellaceae</taxon>
        <taxon>Sutterella</taxon>
    </lineage>
</organism>
<dbReference type="SUPFAM" id="SSF46689">
    <property type="entry name" value="Homeodomain-like"/>
    <property type="match status" value="1"/>
</dbReference>
<protein>
    <recommendedName>
        <fullName evidence="5">HTH tetR-type domain-containing protein</fullName>
    </recommendedName>
</protein>
<dbReference type="PRINTS" id="PR00455">
    <property type="entry name" value="HTHTETR"/>
</dbReference>
<evidence type="ECO:0000256" key="3">
    <source>
        <dbReference type="ARBA" id="ARBA00023163"/>
    </source>
</evidence>
<dbReference type="HOGENOM" id="CLU_091687_4_0_4"/>
<evidence type="ECO:0000256" key="2">
    <source>
        <dbReference type="ARBA" id="ARBA00023125"/>
    </source>
</evidence>
<keyword evidence="2 4" id="KW-0238">DNA-binding</keyword>
<dbReference type="InterPro" id="IPR001647">
    <property type="entry name" value="HTH_TetR"/>
</dbReference>
<evidence type="ECO:0000313" key="6">
    <source>
        <dbReference type="EMBL" id="EKB30339.1"/>
    </source>
</evidence>
<dbReference type="STRING" id="742823.HMPREF9465_02076"/>